<organism evidence="1 2">
    <name type="scientific">Granulicella pectinivorans</name>
    <dbReference type="NCBI Taxonomy" id="474950"/>
    <lineage>
        <taxon>Bacteria</taxon>
        <taxon>Pseudomonadati</taxon>
        <taxon>Acidobacteriota</taxon>
        <taxon>Terriglobia</taxon>
        <taxon>Terriglobales</taxon>
        <taxon>Acidobacteriaceae</taxon>
        <taxon>Granulicella</taxon>
    </lineage>
</organism>
<dbReference type="Proteomes" id="UP000199024">
    <property type="component" value="Unassembled WGS sequence"/>
</dbReference>
<dbReference type="EMBL" id="FOZL01000001">
    <property type="protein sequence ID" value="SFS07452.1"/>
    <property type="molecule type" value="Genomic_DNA"/>
</dbReference>
<protein>
    <submittedName>
        <fullName evidence="1">Uncharacterized protein</fullName>
    </submittedName>
</protein>
<sequence>MDEFNVTLAERTGLGRINLCGCRSIHLSVGPVTICLAPEAFAQAANMIREAMEQLAEMTASGQFEEAAAMPSHLTH</sequence>
<dbReference type="AlphaFoldDB" id="A0A1I6LW03"/>
<evidence type="ECO:0000313" key="2">
    <source>
        <dbReference type="Proteomes" id="UP000199024"/>
    </source>
</evidence>
<dbReference type="OrthoDB" id="5383001at2"/>
<gene>
    <name evidence="1" type="ORF">SAMN05421771_1339</name>
</gene>
<accession>A0A1I6LW03</accession>
<evidence type="ECO:0000313" key="1">
    <source>
        <dbReference type="EMBL" id="SFS07452.1"/>
    </source>
</evidence>
<dbReference type="RefSeq" id="WP_089837762.1">
    <property type="nucleotide sequence ID" value="NZ_FOZL01000001.1"/>
</dbReference>
<keyword evidence="2" id="KW-1185">Reference proteome</keyword>
<name>A0A1I6LW03_9BACT</name>
<proteinExistence type="predicted"/>
<reference evidence="1 2" key="1">
    <citation type="submission" date="2016-10" db="EMBL/GenBank/DDBJ databases">
        <authorList>
            <person name="de Groot N.N."/>
        </authorList>
    </citation>
    <scope>NUCLEOTIDE SEQUENCE [LARGE SCALE GENOMIC DNA]</scope>
    <source>
        <strain evidence="1 2">DSM 21001</strain>
    </source>
</reference>